<gene>
    <name evidence="4" type="ORF">C3B59_17930</name>
</gene>
<feature type="transmembrane region" description="Helical" evidence="2">
    <location>
        <begin position="217"/>
        <end position="239"/>
    </location>
</feature>
<feature type="transmembrane region" description="Helical" evidence="2">
    <location>
        <begin position="99"/>
        <end position="116"/>
    </location>
</feature>
<dbReference type="OrthoDB" id="4925184at2"/>
<evidence type="ECO:0000313" key="5">
    <source>
        <dbReference type="Proteomes" id="UP000237104"/>
    </source>
</evidence>
<keyword evidence="2" id="KW-0472">Membrane</keyword>
<evidence type="ECO:0000256" key="2">
    <source>
        <dbReference type="SAM" id="Phobius"/>
    </source>
</evidence>
<protein>
    <recommendedName>
        <fullName evidence="3">DUF6545 domain-containing protein</fullName>
    </recommendedName>
</protein>
<evidence type="ECO:0000259" key="3">
    <source>
        <dbReference type="Pfam" id="PF20182"/>
    </source>
</evidence>
<feature type="transmembrane region" description="Helical" evidence="2">
    <location>
        <begin position="32"/>
        <end position="53"/>
    </location>
</feature>
<sequence>MFALIEYAVLAALWGTTLLLVPSALRGKRRLLFWFMVAFAVTMSLIAGGPYAFVDGLLGGVDTTYFVFHATAIICVALFDSLIQTAVSTAGLTSIRKRFAWWGATGLILLQAGLFFTNDWDIDNIQFFGPGDWSQLVYGFTTWIALIVLAISTIVACTTDFKRQSDTSLKTALVMISIGCALVSLYVVIQMGVAINRATGGSHVSATVDFLSDACTVLAPVLLSLGLGLRLLVGVSRNLSVAGRSRRLLWKVSPLWERLLADRPELSIEAPTSRLALCFRGSHALHLHRRYVEVRDCLLLHPDQSLSAREVKLIQRIEEHIRQASDASRGTTHDSRTDEYQNA</sequence>
<feature type="domain" description="DUF6545" evidence="3">
    <location>
        <begin position="244"/>
        <end position="306"/>
    </location>
</feature>
<feature type="compositionally biased region" description="Basic and acidic residues" evidence="1">
    <location>
        <begin position="331"/>
        <end position="343"/>
    </location>
</feature>
<proteinExistence type="predicted"/>
<dbReference type="InterPro" id="IPR046675">
    <property type="entry name" value="DUF6545"/>
</dbReference>
<feature type="region of interest" description="Disordered" evidence="1">
    <location>
        <begin position="324"/>
        <end position="343"/>
    </location>
</feature>
<feature type="transmembrane region" description="Helical" evidence="2">
    <location>
        <begin position="6"/>
        <end position="25"/>
    </location>
</feature>
<evidence type="ECO:0000313" key="4">
    <source>
        <dbReference type="EMBL" id="POH59103.1"/>
    </source>
</evidence>
<reference evidence="4 5" key="1">
    <citation type="submission" date="2018-01" db="EMBL/GenBank/DDBJ databases">
        <title>Cryobacterium sp. nov., from glaciers in China.</title>
        <authorList>
            <person name="Liu Q."/>
            <person name="Xin Y.-H."/>
        </authorList>
    </citation>
    <scope>NUCLEOTIDE SEQUENCE [LARGE SCALE GENOMIC DNA]</scope>
    <source>
        <strain evidence="4 5">TMB1-8</strain>
    </source>
</reference>
<dbReference type="Proteomes" id="UP000237104">
    <property type="component" value="Unassembled WGS sequence"/>
</dbReference>
<feature type="transmembrane region" description="Helical" evidence="2">
    <location>
        <begin position="136"/>
        <end position="157"/>
    </location>
</feature>
<dbReference type="AlphaFoldDB" id="A0A2S3Z5E1"/>
<dbReference type="Pfam" id="PF20182">
    <property type="entry name" value="DUF6545"/>
    <property type="match status" value="1"/>
</dbReference>
<name>A0A2S3Z5E1_9MICO</name>
<organism evidence="4 5">
    <name type="scientific">Cryobacterium zongtaii</name>
    <dbReference type="NCBI Taxonomy" id="1259217"/>
    <lineage>
        <taxon>Bacteria</taxon>
        <taxon>Bacillati</taxon>
        <taxon>Actinomycetota</taxon>
        <taxon>Actinomycetes</taxon>
        <taxon>Micrococcales</taxon>
        <taxon>Microbacteriaceae</taxon>
        <taxon>Cryobacterium</taxon>
    </lineage>
</organism>
<dbReference type="EMBL" id="PPXF01000067">
    <property type="protein sequence ID" value="POH59103.1"/>
    <property type="molecule type" value="Genomic_DNA"/>
</dbReference>
<keyword evidence="2" id="KW-1133">Transmembrane helix</keyword>
<feature type="transmembrane region" description="Helical" evidence="2">
    <location>
        <begin position="169"/>
        <end position="189"/>
    </location>
</feature>
<accession>A0A2S3Z5E1</accession>
<comment type="caution">
    <text evidence="4">The sequence shown here is derived from an EMBL/GenBank/DDBJ whole genome shotgun (WGS) entry which is preliminary data.</text>
</comment>
<feature type="transmembrane region" description="Helical" evidence="2">
    <location>
        <begin position="65"/>
        <end position="87"/>
    </location>
</feature>
<dbReference type="RefSeq" id="WP_103432552.1">
    <property type="nucleotide sequence ID" value="NZ_PPXF01000067.1"/>
</dbReference>
<evidence type="ECO:0000256" key="1">
    <source>
        <dbReference type="SAM" id="MobiDB-lite"/>
    </source>
</evidence>
<keyword evidence="2" id="KW-0812">Transmembrane</keyword>